<sequence length="336" mass="38262">MKDIFEHLNNLKLDDKDFEEMEVNEVEKARVKAKLKQSIEKNQSHQLRKQSARKKWGYGIGAAVMAFGLLVASATVSPTMAQVVSSIPLIGQIYKNLGDIGLKNVSEAGLSEFSGESKTINGITITLGEIYYDDARVTASFSVDSEKPLTSDYFNIKHNYKGGMPLSNYGLTTDESSPTNWTGILNINYYSFNPDTLELGITFEGKQEELFEFRKEVVKAQYENKIDIAKSQQIDNLKYEIHDIKWGTPGVLFTYDAQYKEENYGRDVKLEFEVVDSSNKRLKEISWKYGKQLFEPVENGVTELTITPYAKFDIQRGDGDIEWKEYKLEPFKISIP</sequence>
<gene>
    <name evidence="3" type="ORF">SAMN05421670_2911</name>
</gene>
<evidence type="ECO:0000313" key="3">
    <source>
        <dbReference type="EMBL" id="SFQ60478.1"/>
    </source>
</evidence>
<dbReference type="STRING" id="126156.SAMN05421670_2911"/>
<proteinExistence type="predicted"/>
<evidence type="ECO:0000259" key="2">
    <source>
        <dbReference type="Pfam" id="PF13786"/>
    </source>
</evidence>
<dbReference type="RefSeq" id="WP_093537607.1">
    <property type="nucleotide sequence ID" value="NZ_FOXU01000006.1"/>
</dbReference>
<dbReference type="Pfam" id="PF13786">
    <property type="entry name" value="DUF4179"/>
    <property type="match status" value="1"/>
</dbReference>
<accession>A0A1I5ZVJ0</accession>
<dbReference type="AlphaFoldDB" id="A0A1I5ZVJ0"/>
<name>A0A1I5ZVJ0_9BACI</name>
<keyword evidence="1" id="KW-0812">Transmembrane</keyword>
<dbReference type="EMBL" id="FOXU01000006">
    <property type="protein sequence ID" value="SFQ60478.1"/>
    <property type="molecule type" value="Genomic_DNA"/>
</dbReference>
<protein>
    <recommendedName>
        <fullName evidence="2">DUF4179 domain-containing protein</fullName>
    </recommendedName>
</protein>
<dbReference type="InterPro" id="IPR025436">
    <property type="entry name" value="DUF4179"/>
</dbReference>
<feature type="transmembrane region" description="Helical" evidence="1">
    <location>
        <begin position="56"/>
        <end position="76"/>
    </location>
</feature>
<keyword evidence="4" id="KW-1185">Reference proteome</keyword>
<dbReference type="Gene3D" id="2.60.40.1630">
    <property type="entry name" value="bacillus anthracis domain"/>
    <property type="match status" value="1"/>
</dbReference>
<dbReference type="Proteomes" id="UP000198734">
    <property type="component" value="Unassembled WGS sequence"/>
</dbReference>
<keyword evidence="1" id="KW-0472">Membrane</keyword>
<feature type="domain" description="DUF4179" evidence="2">
    <location>
        <begin position="53"/>
        <end position="144"/>
    </location>
</feature>
<dbReference type="OrthoDB" id="2541898at2"/>
<keyword evidence="1" id="KW-1133">Transmembrane helix</keyword>
<reference evidence="4" key="1">
    <citation type="submission" date="2016-10" db="EMBL/GenBank/DDBJ databases">
        <authorList>
            <person name="Varghese N."/>
            <person name="Submissions S."/>
        </authorList>
    </citation>
    <scope>NUCLEOTIDE SEQUENCE [LARGE SCALE GENOMIC DNA]</scope>
    <source>
        <strain evidence="4">DSM 11706</strain>
    </source>
</reference>
<organism evidence="3 4">
    <name type="scientific">Psychrobacillus psychrotolerans</name>
    <dbReference type="NCBI Taxonomy" id="126156"/>
    <lineage>
        <taxon>Bacteria</taxon>
        <taxon>Bacillati</taxon>
        <taxon>Bacillota</taxon>
        <taxon>Bacilli</taxon>
        <taxon>Bacillales</taxon>
        <taxon>Bacillaceae</taxon>
        <taxon>Psychrobacillus</taxon>
    </lineage>
</organism>
<evidence type="ECO:0000313" key="4">
    <source>
        <dbReference type="Proteomes" id="UP000198734"/>
    </source>
</evidence>
<evidence type="ECO:0000256" key="1">
    <source>
        <dbReference type="SAM" id="Phobius"/>
    </source>
</evidence>